<proteinExistence type="predicted"/>
<evidence type="ECO:0000313" key="1">
    <source>
        <dbReference type="EMBL" id="OWT43532.1"/>
    </source>
</evidence>
<dbReference type="RefSeq" id="XP_022285947.1">
    <property type="nucleotide sequence ID" value="XM_022430309.1"/>
</dbReference>
<dbReference type="Proteomes" id="UP000078397">
    <property type="component" value="Unassembled WGS sequence"/>
</dbReference>
<dbReference type="AlphaFoldDB" id="A0A219ASB5"/>
<dbReference type="KEGG" id="pchm:VFPPC_18741"/>
<sequence length="221" mass="24920">MCTPVSTLVMQNLRGTCRPRMPTTGMLHYDDICKHGHGNSRVHDSTKSCHTTLMRNLRVLTGTEYLQVQHTMGILVRIDMSEVTDDHRGIDLEFFKTPRVGPQHGKHLWQSRHQVGASAESSSNLRHHWRATTVDHSCILAIILRTSGFVSLDVLPSLSIITEPSFHTLSQTNLSPRAWEIADEPRKKNRHPTTTGEIQGCKASDDTYNHGPVLLRKHTVH</sequence>
<dbReference type="EMBL" id="LSBJ02000001">
    <property type="protein sequence ID" value="OWT43532.1"/>
    <property type="molecule type" value="Genomic_DNA"/>
</dbReference>
<gene>
    <name evidence="1" type="ORF">VFPPC_18741</name>
</gene>
<comment type="caution">
    <text evidence="1">The sequence shown here is derived from an EMBL/GenBank/DDBJ whole genome shotgun (WGS) entry which is preliminary data.</text>
</comment>
<evidence type="ECO:0000313" key="2">
    <source>
        <dbReference type="Proteomes" id="UP000078397"/>
    </source>
</evidence>
<protein>
    <submittedName>
        <fullName evidence="1">Uncharacterized protein</fullName>
    </submittedName>
</protein>
<keyword evidence="2" id="KW-1185">Reference proteome</keyword>
<dbReference type="GeneID" id="33937428"/>
<name>A0A219ASB5_METCM</name>
<reference evidence="1 2" key="1">
    <citation type="journal article" date="2016" name="PLoS Pathog.">
        <title>Biosynthesis of antibiotic leucinostatins in bio-control fungus Purpureocillium lilacinum and their inhibition on phytophthora revealed by genome mining.</title>
        <authorList>
            <person name="Wang G."/>
            <person name="Liu Z."/>
            <person name="Lin R."/>
            <person name="Li E."/>
            <person name="Mao Z."/>
            <person name="Ling J."/>
            <person name="Yang Y."/>
            <person name="Yin W.B."/>
            <person name="Xie B."/>
        </authorList>
    </citation>
    <scope>NUCLEOTIDE SEQUENCE [LARGE SCALE GENOMIC DNA]</scope>
    <source>
        <strain evidence="1">170</strain>
    </source>
</reference>
<organism evidence="1 2">
    <name type="scientific">Pochonia chlamydosporia 170</name>
    <dbReference type="NCBI Taxonomy" id="1380566"/>
    <lineage>
        <taxon>Eukaryota</taxon>
        <taxon>Fungi</taxon>
        <taxon>Dikarya</taxon>
        <taxon>Ascomycota</taxon>
        <taxon>Pezizomycotina</taxon>
        <taxon>Sordariomycetes</taxon>
        <taxon>Hypocreomycetidae</taxon>
        <taxon>Hypocreales</taxon>
        <taxon>Clavicipitaceae</taxon>
        <taxon>Pochonia</taxon>
    </lineage>
</organism>
<accession>A0A219ASB5</accession>